<protein>
    <recommendedName>
        <fullName evidence="3 4">50S ribosomal protein L6</fullName>
    </recommendedName>
</protein>
<dbReference type="Gene3D" id="3.90.930.12">
    <property type="entry name" value="Ribosomal protein L6, alpha-beta domain"/>
    <property type="match status" value="2"/>
</dbReference>
<gene>
    <name evidence="8" type="ORF">A3C24_00190</name>
</gene>
<keyword evidence="6" id="KW-0694">RNA-binding</keyword>
<evidence type="ECO:0000313" key="8">
    <source>
        <dbReference type="EMBL" id="OGK23051.1"/>
    </source>
</evidence>
<evidence type="ECO:0000256" key="5">
    <source>
        <dbReference type="RuleBase" id="RU003869"/>
    </source>
</evidence>
<dbReference type="Pfam" id="PF00347">
    <property type="entry name" value="Ribosomal_L6"/>
    <property type="match status" value="2"/>
</dbReference>
<dbReference type="Proteomes" id="UP000177159">
    <property type="component" value="Unassembled WGS sequence"/>
</dbReference>
<dbReference type="AlphaFoldDB" id="A0A1F7GVW5"/>
<dbReference type="NCBIfam" id="TIGR03654">
    <property type="entry name" value="L6_bact"/>
    <property type="match status" value="1"/>
</dbReference>
<dbReference type="GO" id="GO:0022625">
    <property type="term" value="C:cytosolic large ribosomal subunit"/>
    <property type="evidence" value="ECO:0007669"/>
    <property type="project" value="UniProtKB-UniRule"/>
</dbReference>
<dbReference type="PRINTS" id="PR00059">
    <property type="entry name" value="RIBOSOMALL6"/>
</dbReference>
<reference evidence="8 9" key="1">
    <citation type="journal article" date="2016" name="Nat. Commun.">
        <title>Thousands of microbial genomes shed light on interconnected biogeochemical processes in an aquifer system.</title>
        <authorList>
            <person name="Anantharaman K."/>
            <person name="Brown C.T."/>
            <person name="Hug L.A."/>
            <person name="Sharon I."/>
            <person name="Castelle C.J."/>
            <person name="Probst A.J."/>
            <person name="Thomas B.C."/>
            <person name="Singh A."/>
            <person name="Wilkins M.J."/>
            <person name="Karaoz U."/>
            <person name="Brodie E.L."/>
            <person name="Williams K.H."/>
            <person name="Hubbard S.S."/>
            <person name="Banfield J.F."/>
        </authorList>
    </citation>
    <scope>NUCLEOTIDE SEQUENCE [LARGE SCALE GENOMIC DNA]</scope>
</reference>
<evidence type="ECO:0000259" key="7">
    <source>
        <dbReference type="Pfam" id="PF00347"/>
    </source>
</evidence>
<evidence type="ECO:0000256" key="1">
    <source>
        <dbReference type="ARBA" id="ARBA00022980"/>
    </source>
</evidence>
<dbReference type="PROSITE" id="PS00525">
    <property type="entry name" value="RIBOSOMAL_L6_1"/>
    <property type="match status" value="1"/>
</dbReference>
<organism evidence="8 9">
    <name type="scientific">Candidatus Roizmanbacteria bacterium RIFCSPHIGHO2_02_FULL_37_24</name>
    <dbReference type="NCBI Taxonomy" id="1802037"/>
    <lineage>
        <taxon>Bacteria</taxon>
        <taxon>Candidatus Roizmaniibacteriota</taxon>
    </lineage>
</organism>
<dbReference type="PIRSF" id="PIRSF002162">
    <property type="entry name" value="Ribosomal_L6"/>
    <property type="match status" value="1"/>
</dbReference>
<dbReference type="InterPro" id="IPR019906">
    <property type="entry name" value="Ribosomal_uL6_bac-type"/>
</dbReference>
<comment type="similarity">
    <text evidence="5">Belongs to the universal ribosomal protein uL6 family.</text>
</comment>
<keyword evidence="6" id="KW-0699">rRNA-binding</keyword>
<evidence type="ECO:0000256" key="4">
    <source>
        <dbReference type="NCBIfam" id="TIGR03654"/>
    </source>
</evidence>
<keyword evidence="2 5" id="KW-0687">Ribonucleoprotein</keyword>
<sequence length="180" mass="19923">MSKVGEVAIEIPELTNIHIMDHTVNIKGQKEEISVNLPEGISIAIEGNKVKVLRKTDSQRQKALHGLIRSLINNAVLGMQKPWEKKLKVVGTGFKVRLQGEDLIFDVGFSHSVTFKKVEGVMFEVKGNSLKLLGANKQLVGEVANKIRSIRKPDAYKGKGIRYENEVVKLKPGKKAKTTA</sequence>
<evidence type="ECO:0000256" key="2">
    <source>
        <dbReference type="ARBA" id="ARBA00023274"/>
    </source>
</evidence>
<dbReference type="PANTHER" id="PTHR11655:SF14">
    <property type="entry name" value="LARGE RIBOSOMAL SUBUNIT PROTEIN UL6M"/>
    <property type="match status" value="1"/>
</dbReference>
<dbReference type="InterPro" id="IPR020040">
    <property type="entry name" value="Ribosomal_uL6_a/b-dom"/>
</dbReference>
<dbReference type="PANTHER" id="PTHR11655">
    <property type="entry name" value="60S/50S RIBOSOMAL PROTEIN L6/L9"/>
    <property type="match status" value="1"/>
</dbReference>
<comment type="function">
    <text evidence="6">This protein binds to the 23S rRNA, and is important in its secondary structure. It is located near the subunit interface in the base of the L7/L12 stalk, and near the tRNA binding site of the peptidyltransferase center.</text>
</comment>
<evidence type="ECO:0000256" key="6">
    <source>
        <dbReference type="RuleBase" id="RU003870"/>
    </source>
</evidence>
<dbReference type="GO" id="GO:0019843">
    <property type="term" value="F:rRNA binding"/>
    <property type="evidence" value="ECO:0007669"/>
    <property type="project" value="UniProtKB-UniRule"/>
</dbReference>
<accession>A0A1F7GVW5</accession>
<name>A0A1F7GVW5_9BACT</name>
<dbReference type="InterPro" id="IPR002358">
    <property type="entry name" value="Ribosomal_uL6_CS"/>
</dbReference>
<dbReference type="GO" id="GO:0003735">
    <property type="term" value="F:structural constituent of ribosome"/>
    <property type="evidence" value="ECO:0007669"/>
    <property type="project" value="UniProtKB-UniRule"/>
</dbReference>
<evidence type="ECO:0000313" key="9">
    <source>
        <dbReference type="Proteomes" id="UP000177159"/>
    </source>
</evidence>
<keyword evidence="1 5" id="KW-0689">Ribosomal protein</keyword>
<evidence type="ECO:0000256" key="3">
    <source>
        <dbReference type="ARBA" id="ARBA00035454"/>
    </source>
</evidence>
<dbReference type="SUPFAM" id="SSF56053">
    <property type="entry name" value="Ribosomal protein L6"/>
    <property type="match status" value="2"/>
</dbReference>
<proteinExistence type="inferred from homology"/>
<dbReference type="GO" id="GO:0002181">
    <property type="term" value="P:cytoplasmic translation"/>
    <property type="evidence" value="ECO:0007669"/>
    <property type="project" value="TreeGrafter"/>
</dbReference>
<comment type="caution">
    <text evidence="8">The sequence shown here is derived from an EMBL/GenBank/DDBJ whole genome shotgun (WGS) entry which is preliminary data.</text>
</comment>
<feature type="domain" description="Large ribosomal subunit protein uL6 alpha-beta" evidence="7">
    <location>
        <begin position="12"/>
        <end position="79"/>
    </location>
</feature>
<dbReference type="InterPro" id="IPR000702">
    <property type="entry name" value="Ribosomal_uL6-like"/>
</dbReference>
<dbReference type="EMBL" id="MFZM01000028">
    <property type="protein sequence ID" value="OGK23051.1"/>
    <property type="molecule type" value="Genomic_DNA"/>
</dbReference>
<dbReference type="InterPro" id="IPR036789">
    <property type="entry name" value="Ribosomal_uL6-like_a/b-dom_sf"/>
</dbReference>
<feature type="domain" description="Large ribosomal subunit protein uL6 alpha-beta" evidence="7">
    <location>
        <begin position="90"/>
        <end position="163"/>
    </location>
</feature>